<dbReference type="EMBL" id="JADOET010000018">
    <property type="protein sequence ID" value="MBF8151317.1"/>
    <property type="molecule type" value="Genomic_DNA"/>
</dbReference>
<organism evidence="1 2">
    <name type="scientific">Winogradskyella marina</name>
    <dbReference type="NCBI Taxonomy" id="2785530"/>
    <lineage>
        <taxon>Bacteria</taxon>
        <taxon>Pseudomonadati</taxon>
        <taxon>Bacteroidota</taxon>
        <taxon>Flavobacteriia</taxon>
        <taxon>Flavobacteriales</taxon>
        <taxon>Flavobacteriaceae</taxon>
        <taxon>Winogradskyella</taxon>
    </lineage>
</organism>
<gene>
    <name evidence="1" type="ORF">ITJ86_15525</name>
</gene>
<name>A0ABS0ENZ0_9FLAO</name>
<evidence type="ECO:0000313" key="2">
    <source>
        <dbReference type="Proteomes" id="UP000611215"/>
    </source>
</evidence>
<reference evidence="1 2" key="1">
    <citation type="submission" date="2020-11" db="EMBL/GenBank/DDBJ databases">
        <title>Winogradskyella marina sp. nov., isolated from marine sediment.</title>
        <authorList>
            <person name="Bo J."/>
            <person name="Wang S."/>
            <person name="Song X."/>
            <person name="Du Z."/>
        </authorList>
    </citation>
    <scope>NUCLEOTIDE SEQUENCE [LARGE SCALE GENOMIC DNA]</scope>
    <source>
        <strain evidence="1 2">F6397</strain>
    </source>
</reference>
<dbReference type="Proteomes" id="UP000611215">
    <property type="component" value="Unassembled WGS sequence"/>
</dbReference>
<evidence type="ECO:0000313" key="1">
    <source>
        <dbReference type="EMBL" id="MBF8151317.1"/>
    </source>
</evidence>
<dbReference type="RefSeq" id="WP_195872573.1">
    <property type="nucleotide sequence ID" value="NZ_JADOET010000018.1"/>
</dbReference>
<proteinExistence type="predicted"/>
<accession>A0ABS0ENZ0</accession>
<protein>
    <submittedName>
        <fullName evidence="1">Uncharacterized protein</fullName>
    </submittedName>
</protein>
<sequence>MKINQVTVPGYTAEITIGLNKGYSEKAWKVSELKAKLTRAQQKLKEMNDRILLSTKVTLCDIVFLGQDEPSATLGFINYPKFPIEHELFKKGVIYIAKELMSNLNQNRIVIVFNDKTVMLEVNNNIDSKIKL</sequence>
<keyword evidence="2" id="KW-1185">Reference proteome</keyword>
<comment type="caution">
    <text evidence="1">The sequence shown here is derived from an EMBL/GenBank/DDBJ whole genome shotgun (WGS) entry which is preliminary data.</text>
</comment>